<dbReference type="SMART" id="SM00320">
    <property type="entry name" value="WD40"/>
    <property type="match status" value="14"/>
</dbReference>
<organism evidence="7 8">
    <name type="scientific">Paramecium pentaurelia</name>
    <dbReference type="NCBI Taxonomy" id="43138"/>
    <lineage>
        <taxon>Eukaryota</taxon>
        <taxon>Sar</taxon>
        <taxon>Alveolata</taxon>
        <taxon>Ciliophora</taxon>
        <taxon>Intramacronucleata</taxon>
        <taxon>Oligohymenophorea</taxon>
        <taxon>Peniculida</taxon>
        <taxon>Parameciidae</taxon>
        <taxon>Paramecium</taxon>
    </lineage>
</organism>
<evidence type="ECO:0000256" key="4">
    <source>
        <dbReference type="SAM" id="Coils"/>
    </source>
</evidence>
<evidence type="ECO:0000259" key="6">
    <source>
        <dbReference type="Pfam" id="PF23414"/>
    </source>
</evidence>
<feature type="domain" description="NACHT" evidence="5">
    <location>
        <begin position="1420"/>
        <end position="1546"/>
    </location>
</feature>
<dbReference type="Proteomes" id="UP000689195">
    <property type="component" value="Unassembled WGS sequence"/>
</dbReference>
<dbReference type="Pfam" id="PF00805">
    <property type="entry name" value="Pentapeptide"/>
    <property type="match status" value="1"/>
</dbReference>
<keyword evidence="2" id="KW-0677">Repeat</keyword>
<feature type="repeat" description="WD" evidence="3">
    <location>
        <begin position="2226"/>
        <end position="2262"/>
    </location>
</feature>
<keyword evidence="1 3" id="KW-0853">WD repeat</keyword>
<feature type="coiled-coil region" evidence="4">
    <location>
        <begin position="1247"/>
        <end position="1346"/>
    </location>
</feature>
<feature type="repeat" description="WD" evidence="3">
    <location>
        <begin position="2263"/>
        <end position="2304"/>
    </location>
</feature>
<dbReference type="InterPro" id="IPR055442">
    <property type="entry name" value="Beta-prop_EML-like_2nd"/>
</dbReference>
<feature type="repeat" description="WD" evidence="3">
    <location>
        <begin position="2446"/>
        <end position="2487"/>
    </location>
</feature>
<feature type="repeat" description="WD" evidence="3">
    <location>
        <begin position="2396"/>
        <end position="2421"/>
    </location>
</feature>
<feature type="repeat" description="WD" evidence="3">
    <location>
        <begin position="2697"/>
        <end position="2738"/>
    </location>
</feature>
<feature type="repeat" description="WD" evidence="3">
    <location>
        <begin position="2180"/>
        <end position="2221"/>
    </location>
</feature>
<dbReference type="Pfam" id="PF05729">
    <property type="entry name" value="NACHT"/>
    <property type="match status" value="1"/>
</dbReference>
<evidence type="ECO:0000256" key="3">
    <source>
        <dbReference type="PROSITE-ProRule" id="PRU00221"/>
    </source>
</evidence>
<feature type="coiled-coil region" evidence="4">
    <location>
        <begin position="558"/>
        <end position="588"/>
    </location>
</feature>
<feature type="repeat" description="WD" evidence="3">
    <location>
        <begin position="2305"/>
        <end position="2346"/>
    </location>
</feature>
<evidence type="ECO:0000259" key="5">
    <source>
        <dbReference type="Pfam" id="PF05729"/>
    </source>
</evidence>
<dbReference type="EMBL" id="CAJJDO010000119">
    <property type="protein sequence ID" value="CAD8198450.1"/>
    <property type="molecule type" value="Genomic_DNA"/>
</dbReference>
<feature type="domain" description="EML-like second beta-propeller" evidence="6">
    <location>
        <begin position="2581"/>
        <end position="2735"/>
    </location>
</feature>
<feature type="repeat" description="WD" evidence="3">
    <location>
        <begin position="2613"/>
        <end position="2654"/>
    </location>
</feature>
<dbReference type="PANTHER" id="PTHR45333:SF1">
    <property type="entry name" value="CHROMOSOME UNDETERMINED SCAFFOLD_625, WHOLE GENOME SHOTGUN SEQUENCE"/>
    <property type="match status" value="1"/>
</dbReference>
<dbReference type="OrthoDB" id="311329at2759"/>
<feature type="repeat" description="WD" evidence="3">
    <location>
        <begin position="2530"/>
        <end position="2571"/>
    </location>
</feature>
<keyword evidence="8" id="KW-1185">Reference proteome</keyword>
<feature type="repeat" description="WD" evidence="3">
    <location>
        <begin position="2739"/>
        <end position="2780"/>
    </location>
</feature>
<evidence type="ECO:0008006" key="9">
    <source>
        <dbReference type="Google" id="ProtNLM"/>
    </source>
</evidence>
<proteinExistence type="predicted"/>
<comment type="caution">
    <text evidence="7">The sequence shown here is derived from an EMBL/GenBank/DDBJ whole genome shotgun (WGS) entry which is preliminary data.</text>
</comment>
<accession>A0A8S1XBL7</accession>
<evidence type="ECO:0000256" key="1">
    <source>
        <dbReference type="ARBA" id="ARBA00022574"/>
    </source>
</evidence>
<feature type="domain" description="EML-like second beta-propeller" evidence="6">
    <location>
        <begin position="2201"/>
        <end position="2343"/>
    </location>
</feature>
<dbReference type="PROSITE" id="PS50082">
    <property type="entry name" value="WD_REPEATS_2"/>
    <property type="match status" value="13"/>
</dbReference>
<dbReference type="PROSITE" id="PS00678">
    <property type="entry name" value="WD_REPEATS_1"/>
    <property type="match status" value="12"/>
</dbReference>
<gene>
    <name evidence="7" type="ORF">PPENT_87.1.T1190002</name>
</gene>
<dbReference type="InterPro" id="IPR001646">
    <property type="entry name" value="5peptide_repeat"/>
</dbReference>
<dbReference type="InterPro" id="IPR007111">
    <property type="entry name" value="NACHT_NTPase"/>
</dbReference>
<dbReference type="PROSITE" id="PS50294">
    <property type="entry name" value="WD_REPEATS_REGION"/>
    <property type="match status" value="13"/>
</dbReference>
<dbReference type="Pfam" id="PF00400">
    <property type="entry name" value="WD40"/>
    <property type="match status" value="6"/>
</dbReference>
<feature type="repeat" description="WD" evidence="3">
    <location>
        <begin position="2655"/>
        <end position="2696"/>
    </location>
</feature>
<dbReference type="InterPro" id="IPR001680">
    <property type="entry name" value="WD40_rpt"/>
</dbReference>
<dbReference type="PANTHER" id="PTHR45333">
    <property type="entry name" value="MEMBRANE PROTEIN-RELATED"/>
    <property type="match status" value="1"/>
</dbReference>
<feature type="repeat" description="WD" evidence="3">
    <location>
        <begin position="2488"/>
        <end position="2529"/>
    </location>
</feature>
<evidence type="ECO:0000256" key="2">
    <source>
        <dbReference type="ARBA" id="ARBA00022737"/>
    </source>
</evidence>
<dbReference type="Pfam" id="PF23414">
    <property type="entry name" value="Beta-prop_EML_2"/>
    <property type="match status" value="2"/>
</dbReference>
<evidence type="ECO:0000313" key="8">
    <source>
        <dbReference type="Proteomes" id="UP000689195"/>
    </source>
</evidence>
<reference evidence="7" key="1">
    <citation type="submission" date="2021-01" db="EMBL/GenBank/DDBJ databases">
        <authorList>
            <consortium name="Genoscope - CEA"/>
            <person name="William W."/>
        </authorList>
    </citation>
    <scope>NUCLEOTIDE SEQUENCE</scope>
</reference>
<sequence length="2822" mass="328796">MLALMNKTTSSLRGGGCGTFRMFPRTQENLKSDILDIENFINKFNHFVEIIFTKAAVAINSIESQEIMIAIQWFVFQEEIIYKLNKNPLNIIKSYNLIVEGIKKLLQSCLIYIRTDSFKCLYILQITAALSKVIFSFHIMNSDRIMNFNLQKQFLEISDDLKQQMEIEKNDLIQIQMEVYLFLTKTSFEIAPNNNQERIDILKRFVNGIFESLNGLKPNAELLESLYLAASQIHKIYTIQKNRKQYEVYFQIDMLQWEIISCFRNEKFLFLKKVILQIQEIYEELVKKSNNWKNHFLWIQMIGKILIFNPLITKKRLNELTNSNDFVVNLRQIWKEYQNKGLLIQLNHTNDQAVILLSQIQNNKIIELDRQMLEDSFRGWKDFLILKQHLIGQLNEKIPYTINSYLRCKFDLLRQDPQKNEKNLNIERMKMLLSFIIPTSLINLIKQNIEKLGEVIKVQKSFRKNEQAHKSLLKSTVNSQLKRIICNLSDYLQNTQKILKIFQLNQKKNYCQTDQLQENDKLEFNNLFQLKYLLKLLEEILLQAVQEIRNKRNPFCNQDGITDEIKILQQQKELIQEKLKNLNLKDNQFSFVNELQQKLLTLLIATLDYKSFLKKAHSILKLVEDSKKQIQTLEILLLQKNNFIQCFQSLLNQIYFEEDQKIQKDFQESILSFKTILISQYEIESVEEFGEIKQQISNMLSFQFVNNLRLNNLKLQLQLIALKESFQNIFLAKLKESQSLIEVIDLDEFLVNVINNYPKIIIFCHENVYKQIFIELTSMQITEQDYQNKLSKQKGLIEYLTLILNLEEQLIDLEKIDLELIDKEFGELFKEESCSSSLTERIIKIIENAQIENSIKSVTTEQFNQSELNFEIEKYENVWKQLRVLKKNYNCQENQNFKEVIRHIEMIVELLNNSQNQNLEIFKIPIMELLEQLKSIQSEFQQKLKNDQCQQNKNDQILPDQNPIQEQNIDSCDQNTTQIKGNQEHVKELQIIISILKLLSSQIKEQKLLLCQILEETKKFSNILHLLHKYDKNIQEKTYLKFHSHFKSQIEIFEKSLCTKTNLQQMEKESFIDYYNRIEFDIQQAKNEKDDENKQQKTNVCDFLNNLKGKIKLKLSQSKCIISKIQFEEEYLIQQIKKIYLSENEEEEEEDKDDEESNKKLGFFQSLNQQYKDYKNNDEWKIKQGLIFTIIQISSNCFTDTIIQFCQQALIQLWVLEKDQRVRNLLKNQDLISLQMQILKKGWQTQNDRIAGEMQQMLSKIDSLQEQITQEANVNKREQQLKEIDETTEKLDEYIKNICEMGQQLRLITDFVNHFRKGLIRVEGKINEMKKQLNSLGNDIKFLRGKSVEELFDIRKSKVLKEAANKNVRSIYVPLQTLEIFHQLDKVEKNEQKTILMNFENFSDKEGEVNEFLLDDKETVLLIHGLAGSGKSTAAKKIEEFIWKLYENNQRIKNQKLIPIYISLPSLKNPVFQAVEEALHQDEYGFDELQLKECKEMLEKKEFRFLFIMDSYDEMKLENIQKNLYINNKLKQNWSNPFVIFTTRSEIFTSSNYSLWFEPEEKQKLKEIKLLKFDSPQMLQYLEKFTIQSVKMLIFEIYEWQTQISNRGAIDIKKFENCWEKLNNLLKKDILGMKRDNLLNQKQIDLIKSFLKNDQFISLKSQDALRSLSINLQKLWSVEKYNKMMSQINLNKLVVTPYMMEIVVQVLPDLIVKATEINNLKQNFINNFSKKLKALYKSKYLIEMYQQQQQQEKLVSQNNREENSQKVTSIDIENLEKLNFQDVANKFWDKIEENSTSIQTQISQENPELQTQLQKILEQICQQYDHLLDKVAIQNKKKSEAVIEVVIDALKELNLTSYDFYDEFINQHHQKQIEKQRKLGKSINIDRFLHDLKKYSTNLAKKMSIYQITQVQYQQQGFLYKEEKENEKWLNDFFNDDDQFGSYRKDIRSCSLVQSNGANFQFVHKSIQEFLIAATLYELLVQSKDVDIQIMKTILELLSKENNQVQDSSKFLQTTAKEYCENHTQFENILMFDRQKQIEKKIKSIADLIKIVQEHDFNKNDYSTEIYAETRQYLIQKISQEVRIIEFLKFLVHLTKIDENIINSGSNALNILVEMKTDLTNQNFQNITIKNTSLYGGNFSKCNLSQSKFDNVNINGINLNGAILFDCNWKKLKINDLYKLDGHSQPVSSVSFSPDGKTLASGSQDNFILLWEVKTGQNTRKLNGRSAILSICFSPDGNTLASGSSDKSICLWDIKTGQQKAKLDDHTDQVRSVCFSPDGNTLASGSQDNSILLWEVKTGLNKRKLDGHTDYVISVCFSPDGNILASGSQDNSILLWEVKTGLNKRKLDGHSAILSICFSPDGNTLVSTRKNDIITKKVDNKILLWDVKTGQQLAQLDGHTNTVYSVCFSPDGTTLASASGDDDFYQQGDNSIRLWDFKTRQQKAKIDGHTSAILSVCFSPDGNTLASGSGDKSIHLWDVNAGQQTAKSDGHTNGILSVCFSPDGNTLASGSSDKSICLWDIKTGQLKAKLDDHTDQVRSVCFSPDGNMLASSSKDQFIRLWDVKTGQQKELNGDRVQFISVSFSPDGNILASGSEDTFIRLWDINNRQQIAKLDGHTDQVRSVCFSPDGNMLASGSNDQSICLWDVKTRQQKANLNGDHVQVISVCFSPDGNILASGSEDTFIRLWDINNRQQIAKLDGHTDQVRSVCFSPDGNMLASGSNDQSICLWDVKTRQQKEKLNGHTSYVIQVCFSPDGNILASGSEDKSIRLWDINPNTATIITILHISQAPIFQAQRAHVHNGEFINYQDFDLRQLFKSKGSII</sequence>
<protein>
    <recommendedName>
        <fullName evidence="9">NACHT domain-containing protein</fullName>
    </recommendedName>
</protein>
<feature type="repeat" description="WD" evidence="3">
    <location>
        <begin position="2571"/>
        <end position="2612"/>
    </location>
</feature>
<dbReference type="CDD" id="cd00200">
    <property type="entry name" value="WD40"/>
    <property type="match status" value="2"/>
</dbReference>
<dbReference type="InterPro" id="IPR019775">
    <property type="entry name" value="WD40_repeat_CS"/>
</dbReference>
<keyword evidence="4" id="KW-0175">Coiled coil</keyword>
<evidence type="ECO:0000313" key="7">
    <source>
        <dbReference type="EMBL" id="CAD8198450.1"/>
    </source>
</evidence>
<name>A0A8S1XBL7_9CILI</name>